<protein>
    <recommendedName>
        <fullName evidence="2">DUF4220 domain-containing protein</fullName>
    </recommendedName>
</protein>
<accession>A0A9Q0V476</accession>
<gene>
    <name evidence="3" type="ORF">OIU85_015662</name>
</gene>
<dbReference type="PANTHER" id="PTHR31325">
    <property type="entry name" value="OS01G0798800 PROTEIN-RELATED"/>
    <property type="match status" value="1"/>
</dbReference>
<feature type="transmembrane region" description="Helical" evidence="1">
    <location>
        <begin position="267"/>
        <end position="288"/>
    </location>
</feature>
<dbReference type="EMBL" id="JAPFFL010000002">
    <property type="protein sequence ID" value="KAJ6741487.1"/>
    <property type="molecule type" value="Genomic_DNA"/>
</dbReference>
<organism evidence="3 4">
    <name type="scientific">Salix viminalis</name>
    <name type="common">Common osier</name>
    <name type="synonym">Basket willow</name>
    <dbReference type="NCBI Taxonomy" id="40686"/>
    <lineage>
        <taxon>Eukaryota</taxon>
        <taxon>Viridiplantae</taxon>
        <taxon>Streptophyta</taxon>
        <taxon>Embryophyta</taxon>
        <taxon>Tracheophyta</taxon>
        <taxon>Spermatophyta</taxon>
        <taxon>Magnoliopsida</taxon>
        <taxon>eudicotyledons</taxon>
        <taxon>Gunneridae</taxon>
        <taxon>Pentapetalae</taxon>
        <taxon>rosids</taxon>
        <taxon>fabids</taxon>
        <taxon>Malpighiales</taxon>
        <taxon>Salicaceae</taxon>
        <taxon>Saliceae</taxon>
        <taxon>Salix</taxon>
    </lineage>
</organism>
<keyword evidence="1" id="KW-0472">Membrane</keyword>
<feature type="non-terminal residue" evidence="3">
    <location>
        <position position="319"/>
    </location>
</feature>
<sequence>MDLHHLSQIVEKLSNGWELRILMLLSLFLQTILAFFGDRRKYATGFWLRSVVWLAYMSADWVATFSLGILARSQTNSANPNLILVFWAPVLLLHLGGPETITAYSLADNELWIRRLLELVIQAGVVSYVLFRLWSRNTIIFVAIPIFVSGIIKYGERIWSFRLANSENFSFFSRQPAANVNCISPMEIISSSIQCDETGIFHEARVLYRTFQMLSSNLILGNMDSRMTYEIVTGKEAEETFALTEIELGFMYNRLHSKVTEISPRRIILHSITCLSSISALISFSIMTTSKNVYSKNDTMISYLLLVGAVLLDCYSITV</sequence>
<keyword evidence="1" id="KW-1133">Transmembrane helix</keyword>
<proteinExistence type="predicted"/>
<reference evidence="3" key="1">
    <citation type="submission" date="2022-11" db="EMBL/GenBank/DDBJ databases">
        <authorList>
            <person name="Hyden B.L."/>
            <person name="Feng K."/>
            <person name="Yates T."/>
            <person name="Jawdy S."/>
            <person name="Smart L.B."/>
            <person name="Muchero W."/>
        </authorList>
    </citation>
    <scope>NUCLEOTIDE SEQUENCE</scope>
    <source>
        <tissue evidence="3">Shoot tip</tissue>
    </source>
</reference>
<dbReference type="Proteomes" id="UP001151529">
    <property type="component" value="Chromosome 6"/>
</dbReference>
<evidence type="ECO:0000313" key="3">
    <source>
        <dbReference type="EMBL" id="KAJ6741487.1"/>
    </source>
</evidence>
<keyword evidence="1" id="KW-0812">Transmembrane</keyword>
<evidence type="ECO:0000313" key="4">
    <source>
        <dbReference type="Proteomes" id="UP001151529"/>
    </source>
</evidence>
<dbReference type="Pfam" id="PF13968">
    <property type="entry name" value="DUF4220"/>
    <property type="match status" value="1"/>
</dbReference>
<evidence type="ECO:0000259" key="2">
    <source>
        <dbReference type="Pfam" id="PF13968"/>
    </source>
</evidence>
<evidence type="ECO:0000256" key="1">
    <source>
        <dbReference type="SAM" id="Phobius"/>
    </source>
</evidence>
<comment type="caution">
    <text evidence="3">The sequence shown here is derived from an EMBL/GenBank/DDBJ whole genome shotgun (WGS) entry which is preliminary data.</text>
</comment>
<feature type="transmembrane region" description="Helical" evidence="1">
    <location>
        <begin position="300"/>
        <end position="318"/>
    </location>
</feature>
<name>A0A9Q0V476_SALVM</name>
<feature type="transmembrane region" description="Helical" evidence="1">
    <location>
        <begin position="82"/>
        <end position="104"/>
    </location>
</feature>
<feature type="transmembrane region" description="Helical" evidence="1">
    <location>
        <begin position="50"/>
        <end position="70"/>
    </location>
</feature>
<dbReference type="OrthoDB" id="1689146at2759"/>
<feature type="transmembrane region" description="Helical" evidence="1">
    <location>
        <begin position="116"/>
        <end position="133"/>
    </location>
</feature>
<dbReference type="InterPro" id="IPR025315">
    <property type="entry name" value="DUF4220"/>
</dbReference>
<keyword evidence="4" id="KW-1185">Reference proteome</keyword>
<feature type="transmembrane region" description="Helical" evidence="1">
    <location>
        <begin position="20"/>
        <end position="38"/>
    </location>
</feature>
<feature type="domain" description="DUF4220" evidence="2">
    <location>
        <begin position="53"/>
        <end position="318"/>
    </location>
</feature>
<dbReference type="AlphaFoldDB" id="A0A9Q0V476"/>
<feature type="transmembrane region" description="Helical" evidence="1">
    <location>
        <begin position="139"/>
        <end position="155"/>
    </location>
</feature>
<reference evidence="3" key="2">
    <citation type="journal article" date="2023" name="Int. J. Mol. Sci.">
        <title>De Novo Assembly and Annotation of 11 Diverse Shrub Willow (Salix) Genomes Reveals Novel Gene Organization in Sex-Linked Regions.</title>
        <authorList>
            <person name="Hyden B."/>
            <person name="Feng K."/>
            <person name="Yates T.B."/>
            <person name="Jawdy S."/>
            <person name="Cereghino C."/>
            <person name="Smart L.B."/>
            <person name="Muchero W."/>
        </authorList>
    </citation>
    <scope>NUCLEOTIDE SEQUENCE [LARGE SCALE GENOMIC DNA]</scope>
    <source>
        <tissue evidence="3">Shoot tip</tissue>
    </source>
</reference>